<sequence length="168" mass="18125">MLYGMVPVCRADVIEIIDAFRPGLPGGPGNVLKTGEMMEAGTDVPHQGDEVSLTDGILEAVFKHFMATVLDHFMAGFRGEGGMKSGQIFAHDPWVVVAKIQGRVVEAADAQKTLKMRVHGVKIQIVGDDRKDAGMAVPGVEQSLGNGGVLCEFDEESCKKPLFFQFFS</sequence>
<name>A0A3B0ZVJ0_9ZZZZ</name>
<accession>A0A3B0ZVJ0</accession>
<organism evidence="1">
    <name type="scientific">hydrothermal vent metagenome</name>
    <dbReference type="NCBI Taxonomy" id="652676"/>
    <lineage>
        <taxon>unclassified sequences</taxon>
        <taxon>metagenomes</taxon>
        <taxon>ecological metagenomes</taxon>
    </lineage>
</organism>
<proteinExistence type="predicted"/>
<dbReference type="EMBL" id="UOFP01000058">
    <property type="protein sequence ID" value="VAW84596.1"/>
    <property type="molecule type" value="Genomic_DNA"/>
</dbReference>
<reference evidence="1" key="1">
    <citation type="submission" date="2018-06" db="EMBL/GenBank/DDBJ databases">
        <authorList>
            <person name="Zhirakovskaya E."/>
        </authorList>
    </citation>
    <scope>NUCLEOTIDE SEQUENCE</scope>
</reference>
<gene>
    <name evidence="1" type="ORF">MNBD_GAMMA18-676</name>
</gene>
<evidence type="ECO:0000313" key="1">
    <source>
        <dbReference type="EMBL" id="VAW84596.1"/>
    </source>
</evidence>
<protein>
    <submittedName>
        <fullName evidence="1">Uncharacterized protein</fullName>
    </submittedName>
</protein>
<dbReference type="AlphaFoldDB" id="A0A3B0ZVJ0"/>